<reference evidence="2" key="1">
    <citation type="journal article" date="2022" name="Nat. Commun.">
        <title>Chromosome evolution and the genetic basis of agronomically important traits in greater yam.</title>
        <authorList>
            <person name="Bredeson J.V."/>
            <person name="Lyons J.B."/>
            <person name="Oniyinde I.O."/>
            <person name="Okereke N.R."/>
            <person name="Kolade O."/>
            <person name="Nnabue I."/>
            <person name="Nwadili C.O."/>
            <person name="Hribova E."/>
            <person name="Parker M."/>
            <person name="Nwogha J."/>
            <person name="Shu S."/>
            <person name="Carlson J."/>
            <person name="Kariba R."/>
            <person name="Muthemba S."/>
            <person name="Knop K."/>
            <person name="Barton G.J."/>
            <person name="Sherwood A.V."/>
            <person name="Lopez-Montes A."/>
            <person name="Asiedu R."/>
            <person name="Jamnadass R."/>
            <person name="Muchugi A."/>
            <person name="Goodstein D."/>
            <person name="Egesi C.N."/>
            <person name="Featherston J."/>
            <person name="Asfaw A."/>
            <person name="Simpson G.G."/>
            <person name="Dolezel J."/>
            <person name="Hendre P.S."/>
            <person name="Van Deynze A."/>
            <person name="Kumar P.L."/>
            <person name="Obidiegwu J.E."/>
            <person name="Bhattacharjee R."/>
            <person name="Rokhsar D.S."/>
        </authorList>
    </citation>
    <scope>NUCLEOTIDE SEQUENCE [LARGE SCALE GENOMIC DNA]</scope>
    <source>
        <strain evidence="2">cv. TDa95/00328</strain>
    </source>
</reference>
<dbReference type="EMBL" id="CM037030">
    <property type="protein sequence ID" value="KAH7651021.1"/>
    <property type="molecule type" value="Genomic_DNA"/>
</dbReference>
<name>A0ACB7TT92_DIOAL</name>
<sequence length="886" mass="100424">MDPASDSDSSSGGDFIEACPDSAFVTTEEDPSCDEERADLDVDEKLNSTQDAPGEDSLSSKDCEDASNADNTVVTDRLPAPKAVGNMLLEPEVGMLFHSEDEAFEFYNSYAKRKGFSVRKGHLAKRKDGSIRVRIFLCSNEGLRQTHRTHVTRKPRVNERTNCKARIEFKVDRDNVWAVRKVNLEHNHPMASPSKSFMLRSHRKIWRSQLGVICEVENDEAGEDPHGAECHVKRMRDLEKQDMQVLLDYMMTRQSEDPSFFYAIQLDVNGQLTNFFWADGRSIVDYSYFGDAVSFDTTYRLSNFDIPFAPFLGVNHHKQPVLFGSALLLDESIESFIWLFKTFMTAMSCRQPTTFLTDHCDTISKAVEMAFPETRHLLCLWHVFQNSVKHLSEVYAKESNFEKDFKSCIYEAGSEEDFQTGWNSLMKKYDLEGISWVKDMFEDRERWALVYNQSSFLANMLTMEWRDSMSHLFRKYFNRKLPFSKFLEQYHKAVIRCREKESFEDFKSRQSKPLLLGNVSMLTQAAESYTRLIYEDFEEEFKNQFACLCEALGANGTTYSFKVSLPKYHSSGQVLFNPTDVMISCSCKKFECNGILCMHILKVLNNNNILTLPSQYILKRWTKYAKNGLVYSGHLPGIDSDGHEPLAMHYNRICHKAIAVAIKSSASKDALELFENGLDQLMGEVDNLLHNAPNDGEQGRRKARPKGAHDKKRKRDAQDACKASDAVTIDNPSQSKGPIDDGTAGVMIDESSHVPPYNREDLTLPYINAIPMQPNGISGYASFPPETVISNQASFAPPQGIFDHTITSLHVGDPNKPRSSNSGSVGGHMPIMPGQSNNYTNWELQSFNIPNIVMSHRHLSQSVLSNVLSKQQALSHKLNLDINKGN</sequence>
<evidence type="ECO:0000313" key="1">
    <source>
        <dbReference type="EMBL" id="KAH7651021.1"/>
    </source>
</evidence>
<organism evidence="1 2">
    <name type="scientific">Dioscorea alata</name>
    <name type="common">Purple yam</name>
    <dbReference type="NCBI Taxonomy" id="55571"/>
    <lineage>
        <taxon>Eukaryota</taxon>
        <taxon>Viridiplantae</taxon>
        <taxon>Streptophyta</taxon>
        <taxon>Embryophyta</taxon>
        <taxon>Tracheophyta</taxon>
        <taxon>Spermatophyta</taxon>
        <taxon>Magnoliopsida</taxon>
        <taxon>Liliopsida</taxon>
        <taxon>Dioscoreales</taxon>
        <taxon>Dioscoreaceae</taxon>
        <taxon>Dioscorea</taxon>
    </lineage>
</organism>
<keyword evidence="2" id="KW-1185">Reference proteome</keyword>
<evidence type="ECO:0000313" key="2">
    <source>
        <dbReference type="Proteomes" id="UP000827976"/>
    </source>
</evidence>
<accession>A0ACB7TT92</accession>
<comment type="caution">
    <text evidence="1">The sequence shown here is derived from an EMBL/GenBank/DDBJ whole genome shotgun (WGS) entry which is preliminary data.</text>
</comment>
<proteinExistence type="predicted"/>
<gene>
    <name evidence="1" type="ORF">IHE45_20G029700</name>
</gene>
<protein>
    <submittedName>
        <fullName evidence="1">FHY3/FAR1 family protein</fullName>
    </submittedName>
</protein>
<dbReference type="Proteomes" id="UP000827976">
    <property type="component" value="Chromosome 20"/>
</dbReference>